<dbReference type="AlphaFoldDB" id="A0A7Z0E919"/>
<feature type="transmembrane region" description="Helical" evidence="1">
    <location>
        <begin position="7"/>
        <end position="29"/>
    </location>
</feature>
<evidence type="ECO:0000313" key="2">
    <source>
        <dbReference type="EMBL" id="NYJ17188.1"/>
    </source>
</evidence>
<reference evidence="2 3" key="1">
    <citation type="submission" date="2020-07" db="EMBL/GenBank/DDBJ databases">
        <title>Sequencing the genomes of 1000 actinobacteria strains.</title>
        <authorList>
            <person name="Klenk H.-P."/>
        </authorList>
    </citation>
    <scope>NUCLEOTIDE SEQUENCE [LARGE SCALE GENOMIC DNA]</scope>
    <source>
        <strain evidence="2 3">DSM 15664</strain>
    </source>
</reference>
<protein>
    <submittedName>
        <fullName evidence="2">Uncharacterized protein</fullName>
    </submittedName>
</protein>
<feature type="transmembrane region" description="Helical" evidence="1">
    <location>
        <begin position="35"/>
        <end position="55"/>
    </location>
</feature>
<sequence length="70" mass="7245">MRRALNLCVLAASLGLIMLTGILLVTGTWGIELGWGPALALLGLALCAVSALVGLRGSSRRLGNAEEITR</sequence>
<organism evidence="2 3">
    <name type="scientific">Nesterenkonia sandarakina</name>
    <dbReference type="NCBI Taxonomy" id="272918"/>
    <lineage>
        <taxon>Bacteria</taxon>
        <taxon>Bacillati</taxon>
        <taxon>Actinomycetota</taxon>
        <taxon>Actinomycetes</taxon>
        <taxon>Micrococcales</taxon>
        <taxon>Micrococcaceae</taxon>
        <taxon>Nesterenkonia</taxon>
    </lineage>
</organism>
<dbReference type="RefSeq" id="WP_179441966.1">
    <property type="nucleotide sequence ID" value="NZ_BAAALK010000002.1"/>
</dbReference>
<name>A0A7Z0E919_9MICC</name>
<evidence type="ECO:0000256" key="1">
    <source>
        <dbReference type="SAM" id="Phobius"/>
    </source>
</evidence>
<proteinExistence type="predicted"/>
<evidence type="ECO:0000313" key="3">
    <source>
        <dbReference type="Proteomes" id="UP000560069"/>
    </source>
</evidence>
<dbReference type="EMBL" id="JACCFQ010000001">
    <property type="protein sequence ID" value="NYJ17188.1"/>
    <property type="molecule type" value="Genomic_DNA"/>
</dbReference>
<dbReference type="Proteomes" id="UP000560069">
    <property type="component" value="Unassembled WGS sequence"/>
</dbReference>
<keyword evidence="3" id="KW-1185">Reference proteome</keyword>
<keyword evidence="1" id="KW-1133">Transmembrane helix</keyword>
<gene>
    <name evidence="2" type="ORF">HNR11_001722</name>
</gene>
<comment type="caution">
    <text evidence="2">The sequence shown here is derived from an EMBL/GenBank/DDBJ whole genome shotgun (WGS) entry which is preliminary data.</text>
</comment>
<accession>A0A7Z0E919</accession>
<keyword evidence="1" id="KW-0472">Membrane</keyword>
<keyword evidence="1" id="KW-0812">Transmembrane</keyword>